<evidence type="ECO:0000256" key="5">
    <source>
        <dbReference type="SAM" id="MobiDB-lite"/>
    </source>
</evidence>
<accession>A0A380TB05</accession>
<dbReference type="SUPFAM" id="SSF52540">
    <property type="entry name" value="P-loop containing nucleoside triphosphate hydrolases"/>
    <property type="match status" value="2"/>
</dbReference>
<evidence type="ECO:0000256" key="4">
    <source>
        <dbReference type="ARBA" id="ARBA00022840"/>
    </source>
</evidence>
<dbReference type="EMBL" id="UIDG01000080">
    <property type="protein sequence ID" value="SUS05089.1"/>
    <property type="molecule type" value="Genomic_DNA"/>
</dbReference>
<dbReference type="Pfam" id="PF00271">
    <property type="entry name" value="Helicase_C"/>
    <property type="match status" value="1"/>
</dbReference>
<feature type="domain" description="Helicase C-terminal" evidence="6">
    <location>
        <begin position="166"/>
        <end position="324"/>
    </location>
</feature>
<proteinExistence type="predicted"/>
<keyword evidence="3 7" id="KW-0347">Helicase</keyword>
<dbReference type="InterPro" id="IPR027417">
    <property type="entry name" value="P-loop_NTPase"/>
</dbReference>
<gene>
    <name evidence="7" type="ORF">DF3PB_1700001</name>
</gene>
<dbReference type="AlphaFoldDB" id="A0A380TB05"/>
<dbReference type="GO" id="GO:0016787">
    <property type="term" value="F:hydrolase activity"/>
    <property type="evidence" value="ECO:0007669"/>
    <property type="project" value="UniProtKB-KW"/>
</dbReference>
<dbReference type="InterPro" id="IPR001650">
    <property type="entry name" value="Helicase_C-like"/>
</dbReference>
<sequence>MHLPASKPFVPPSRPSGRVIAVLGPTNTGKTYLAMERMLGFRSGMIGFPLRLLARENYDRAVAIKGQEAVALITGEEKICPPAARYFLCTVESMPLSREVAFLAVDEIQMCADPERGHIFTDRLLHARGSEETMFMGAETIRPLLRRLLPEIEIVERPRFSRLAAAGTAKLSRLPPRSAIVAFSAADVYAIAELIRRERGGTAIVLGALSPRTRNAQVALYQAGDVDYLVATDAIGMGLNMLIDHIAFAATRKFDGRTARALTAAELAQIAGRAGRYTRDGTFGTTGGIGALDAETTERIENHRFEPLPALSWRSSALSFRSLAALKTSLAQPPQRPSLVRARTADDEFVLAALARDPEICALAHGDQAVRLLWEVCQIPDFGKVASDAHARLVGRIYRSLAAPPGRLPTDWVARQVERINRTDGDLETLMQRIANIRIWTYVAQRPDWLADAAHWQERTRAIEDGLSDALHERLVQRFVDRRTASLYGRLKDRQQLVASVTAADDVLVEGHFVGTLAGFRFAADASVGGAAGNAQRVVNAAALKALRSEVAARVRRLEEADDEAFALDGNGVIHWQDAAVGRLVAGAEILRPRALPLASELLEPAERERLRRRLDDFVGNRFSHALAPLFAARPEAHSAAVRGLLYQVSESLGSIPKRAVATQLRALSGTDRQALEALGLRIGGVCVFFPALMKARALTVRALAWSAFVGRPPPVTPERTSVPVTSLDDWPLAEALGYLRLGPRAIRIDICERLFMKARALARTEAAFAPGTLSALAGCTAHELPAVLAALGCRIEHRAGGMHLLMPRRGNRKRTQPKPEGEPIAPDSPFARLKQMVAAQ</sequence>
<dbReference type="PROSITE" id="PS51194">
    <property type="entry name" value="HELICASE_CTER"/>
    <property type="match status" value="1"/>
</dbReference>
<organism evidence="7">
    <name type="scientific">metagenome</name>
    <dbReference type="NCBI Taxonomy" id="256318"/>
    <lineage>
        <taxon>unclassified sequences</taxon>
        <taxon>metagenomes</taxon>
    </lineage>
</organism>
<protein>
    <submittedName>
        <fullName evidence="7">ATP-dependent helicase MgpS</fullName>
    </submittedName>
</protein>
<dbReference type="Gene3D" id="3.40.50.300">
    <property type="entry name" value="P-loop containing nucleotide triphosphate hydrolases"/>
    <property type="match status" value="2"/>
</dbReference>
<evidence type="ECO:0000256" key="2">
    <source>
        <dbReference type="ARBA" id="ARBA00022801"/>
    </source>
</evidence>
<keyword evidence="1" id="KW-0547">Nucleotide-binding</keyword>
<dbReference type="SMART" id="SM00490">
    <property type="entry name" value="HELICc"/>
    <property type="match status" value="1"/>
</dbReference>
<dbReference type="PANTHER" id="PTHR12131">
    <property type="entry name" value="ATP-DEPENDENT RNA AND DNA HELICASE"/>
    <property type="match status" value="1"/>
</dbReference>
<keyword evidence="2" id="KW-0378">Hydrolase</keyword>
<dbReference type="PANTHER" id="PTHR12131:SF1">
    <property type="entry name" value="ATP-DEPENDENT RNA HELICASE SUPV3L1, MITOCHONDRIAL-RELATED"/>
    <property type="match status" value="1"/>
</dbReference>
<name>A0A380TB05_9ZZZZ</name>
<evidence type="ECO:0000259" key="6">
    <source>
        <dbReference type="PROSITE" id="PS51194"/>
    </source>
</evidence>
<dbReference type="Pfam" id="PF22527">
    <property type="entry name" value="DEXQc_Suv3"/>
    <property type="match status" value="1"/>
</dbReference>
<dbReference type="InterPro" id="IPR050699">
    <property type="entry name" value="RNA-DNA_Helicase"/>
</dbReference>
<dbReference type="InterPro" id="IPR055206">
    <property type="entry name" value="DEXQc_SUV3"/>
</dbReference>
<keyword evidence="4" id="KW-0067">ATP-binding</keyword>
<feature type="region of interest" description="Disordered" evidence="5">
    <location>
        <begin position="807"/>
        <end position="830"/>
    </location>
</feature>
<evidence type="ECO:0000256" key="1">
    <source>
        <dbReference type="ARBA" id="ARBA00022741"/>
    </source>
</evidence>
<dbReference type="GO" id="GO:0004386">
    <property type="term" value="F:helicase activity"/>
    <property type="evidence" value="ECO:0007669"/>
    <property type="project" value="UniProtKB-KW"/>
</dbReference>
<dbReference type="GO" id="GO:0005524">
    <property type="term" value="F:ATP binding"/>
    <property type="evidence" value="ECO:0007669"/>
    <property type="project" value="UniProtKB-KW"/>
</dbReference>
<evidence type="ECO:0000313" key="7">
    <source>
        <dbReference type="EMBL" id="SUS05089.1"/>
    </source>
</evidence>
<evidence type="ECO:0000256" key="3">
    <source>
        <dbReference type="ARBA" id="ARBA00022806"/>
    </source>
</evidence>
<reference evidence="7" key="1">
    <citation type="submission" date="2018-07" db="EMBL/GenBank/DDBJ databases">
        <authorList>
            <person name="Quirk P.G."/>
            <person name="Krulwich T.A."/>
        </authorList>
    </citation>
    <scope>NUCLEOTIDE SEQUENCE</scope>
</reference>